<dbReference type="EMBL" id="JADJMH010000040">
    <property type="protein sequence ID" value="MBK7677716.1"/>
    <property type="molecule type" value="Genomic_DNA"/>
</dbReference>
<evidence type="ECO:0000313" key="2">
    <source>
        <dbReference type="EMBL" id="MBK7677716.1"/>
    </source>
</evidence>
<proteinExistence type="predicted"/>
<name>A0A935Q508_9PROT</name>
<evidence type="ECO:0000313" key="3">
    <source>
        <dbReference type="Proteomes" id="UP000697998"/>
    </source>
</evidence>
<feature type="compositionally biased region" description="Low complexity" evidence="1">
    <location>
        <begin position="13"/>
        <end position="26"/>
    </location>
</feature>
<comment type="caution">
    <text evidence="2">The sequence shown here is derived from an EMBL/GenBank/DDBJ whole genome shotgun (WGS) entry which is preliminary data.</text>
</comment>
<dbReference type="AlphaFoldDB" id="A0A935Q508"/>
<feature type="region of interest" description="Disordered" evidence="1">
    <location>
        <begin position="52"/>
        <end position="78"/>
    </location>
</feature>
<feature type="region of interest" description="Disordered" evidence="1">
    <location>
        <begin position="1"/>
        <end position="31"/>
    </location>
</feature>
<gene>
    <name evidence="2" type="ORF">IPJ27_24900</name>
</gene>
<sequence>MSTWNEQIRRRCSVGGSRGRWQGSGREPPRKVAERVVAAGDGSTIARSAEGRMWAREGSRGPRQIALDRRRAESTLPG</sequence>
<reference evidence="2 3" key="1">
    <citation type="submission" date="2020-10" db="EMBL/GenBank/DDBJ databases">
        <title>Connecting structure to function with the recovery of over 1000 high-quality activated sludge metagenome-assembled genomes encoding full-length rRNA genes using long-read sequencing.</title>
        <authorList>
            <person name="Singleton C.M."/>
            <person name="Petriglieri F."/>
            <person name="Kristensen J.M."/>
            <person name="Kirkegaard R.H."/>
            <person name="Michaelsen T.Y."/>
            <person name="Andersen M.H."/>
            <person name="Karst S.M."/>
            <person name="Dueholm M.S."/>
            <person name="Nielsen P.H."/>
            <person name="Albertsen M."/>
        </authorList>
    </citation>
    <scope>NUCLEOTIDE SEQUENCE [LARGE SCALE GENOMIC DNA]</scope>
    <source>
        <strain evidence="2">EsbW_18-Q3-R4-48_BATAC.285</strain>
    </source>
</reference>
<protein>
    <submittedName>
        <fullName evidence="2">Uncharacterized protein</fullName>
    </submittedName>
</protein>
<dbReference type="Proteomes" id="UP000697998">
    <property type="component" value="Unassembled WGS sequence"/>
</dbReference>
<evidence type="ECO:0000256" key="1">
    <source>
        <dbReference type="SAM" id="MobiDB-lite"/>
    </source>
</evidence>
<organism evidence="2 3">
    <name type="scientific">Candidatus Accumulibacter proximus</name>
    <dbReference type="NCBI Taxonomy" id="2954385"/>
    <lineage>
        <taxon>Bacteria</taxon>
        <taxon>Pseudomonadati</taxon>
        <taxon>Pseudomonadota</taxon>
        <taxon>Betaproteobacteria</taxon>
        <taxon>Candidatus Accumulibacter</taxon>
    </lineage>
</organism>
<accession>A0A935Q508</accession>